<dbReference type="Pfam" id="PF06713">
    <property type="entry name" value="bPH_4"/>
    <property type="match status" value="1"/>
</dbReference>
<keyword evidence="3" id="KW-1185">Reference proteome</keyword>
<reference evidence="2 3" key="1">
    <citation type="submission" date="2017-08" db="EMBL/GenBank/DDBJ databases">
        <title>The complete genome sequence of Maribacter sp. B1, isolated from deep-sea sediment.</title>
        <authorList>
            <person name="Wu Y.-H."/>
            <person name="Cheng H."/>
            <person name="Xu X.-W."/>
        </authorList>
    </citation>
    <scope>NUCLEOTIDE SEQUENCE [LARGE SCALE GENOMIC DNA]</scope>
    <source>
        <strain evidence="2 3">B1</strain>
    </source>
</reference>
<protein>
    <recommendedName>
        <fullName evidence="1">Uncharacterized protein YyaB-like PH domain-containing protein</fullName>
    </recommendedName>
</protein>
<dbReference type="EMBL" id="CP022957">
    <property type="protein sequence ID" value="ASV30232.1"/>
    <property type="molecule type" value="Genomic_DNA"/>
</dbReference>
<evidence type="ECO:0000313" key="2">
    <source>
        <dbReference type="EMBL" id="ASV30232.1"/>
    </source>
</evidence>
<evidence type="ECO:0000313" key="3">
    <source>
        <dbReference type="Proteomes" id="UP000215244"/>
    </source>
</evidence>
<sequence length="141" mass="16268">MKIYKSKISWGLLFFPMLPFLGIIVYMMVKGEEPLAILTTSFIFLLVGLCILYLLITTEYSIDKERLFIKCGFIYRKHLDISRIRSVKRTSSMFSAPAASLDRIQIAYDSFGILIISPKDKENFVQDLIVINPDIKDYVNL</sequence>
<name>A0A223V4J5_9FLAO</name>
<organism evidence="2 3">
    <name type="scientific">Maribacter cobaltidurans</name>
    <dbReference type="NCBI Taxonomy" id="1178778"/>
    <lineage>
        <taxon>Bacteria</taxon>
        <taxon>Pseudomonadati</taxon>
        <taxon>Bacteroidota</taxon>
        <taxon>Flavobacteriia</taxon>
        <taxon>Flavobacteriales</taxon>
        <taxon>Flavobacteriaceae</taxon>
        <taxon>Maribacter</taxon>
    </lineage>
</organism>
<evidence type="ECO:0000259" key="1">
    <source>
        <dbReference type="Pfam" id="PF06713"/>
    </source>
</evidence>
<dbReference type="InterPro" id="IPR009589">
    <property type="entry name" value="PH_YyaB-like"/>
</dbReference>
<dbReference type="RefSeq" id="WP_094996852.1">
    <property type="nucleotide sequence ID" value="NZ_BMJL01000002.1"/>
</dbReference>
<dbReference type="Proteomes" id="UP000215244">
    <property type="component" value="Chromosome"/>
</dbReference>
<feature type="domain" description="Uncharacterized protein YyaB-like PH" evidence="1">
    <location>
        <begin position="58"/>
        <end position="128"/>
    </location>
</feature>
<gene>
    <name evidence="2" type="ORF">CJ263_08375</name>
</gene>
<dbReference type="KEGG" id="marb:CJ263_08375"/>
<dbReference type="GO" id="GO:0030153">
    <property type="term" value="P:bacteriocin immunity"/>
    <property type="evidence" value="ECO:0007669"/>
    <property type="project" value="InterPro"/>
</dbReference>
<proteinExistence type="predicted"/>
<accession>A0A223V4J5</accession>
<dbReference type="OrthoDB" id="1261156at2"/>
<dbReference type="AlphaFoldDB" id="A0A223V4J5"/>